<dbReference type="EMBL" id="JBJXBP010000004">
    <property type="protein sequence ID" value="KAL3835315.1"/>
    <property type="molecule type" value="Genomic_DNA"/>
</dbReference>
<dbReference type="PANTHER" id="PTHR33474">
    <property type="entry name" value="TRANSMEMBRANE PROTEIN"/>
    <property type="match status" value="1"/>
</dbReference>
<evidence type="ECO:0008006" key="3">
    <source>
        <dbReference type="Google" id="ProtNLM"/>
    </source>
</evidence>
<gene>
    <name evidence="1" type="ORF">ACJIZ3_010051</name>
</gene>
<reference evidence="1 2" key="1">
    <citation type="submission" date="2024-12" db="EMBL/GenBank/DDBJ databases">
        <title>The unique morphological basis and parallel evolutionary history of personate flowers in Penstemon.</title>
        <authorList>
            <person name="Depatie T.H."/>
            <person name="Wessinger C.A."/>
        </authorList>
    </citation>
    <scope>NUCLEOTIDE SEQUENCE [LARGE SCALE GENOMIC DNA]</scope>
    <source>
        <strain evidence="1">WTNN_2</strain>
        <tissue evidence="1">Leaf</tissue>
    </source>
</reference>
<accession>A0ABD3TFS6</accession>
<evidence type="ECO:0000313" key="2">
    <source>
        <dbReference type="Proteomes" id="UP001634393"/>
    </source>
</evidence>
<dbReference type="AlphaFoldDB" id="A0ABD3TFS6"/>
<keyword evidence="2" id="KW-1185">Reference proteome</keyword>
<evidence type="ECO:0000313" key="1">
    <source>
        <dbReference type="EMBL" id="KAL3835315.1"/>
    </source>
</evidence>
<sequence>MVLFVLHEKKTVILLLFFAFFSVPSTTIAAVPCSRSLKPLTLATQIVSNPTHPYNHFQRKGRMDMEIADYSETGANNHHDPIPPGSS</sequence>
<dbReference type="Proteomes" id="UP001634393">
    <property type="component" value="Unassembled WGS sequence"/>
</dbReference>
<proteinExistence type="predicted"/>
<comment type="caution">
    <text evidence="1">The sequence shown here is derived from an EMBL/GenBank/DDBJ whole genome shotgun (WGS) entry which is preliminary data.</text>
</comment>
<name>A0ABD3TFS6_9LAMI</name>
<organism evidence="1 2">
    <name type="scientific">Penstemon smallii</name>
    <dbReference type="NCBI Taxonomy" id="265156"/>
    <lineage>
        <taxon>Eukaryota</taxon>
        <taxon>Viridiplantae</taxon>
        <taxon>Streptophyta</taxon>
        <taxon>Embryophyta</taxon>
        <taxon>Tracheophyta</taxon>
        <taxon>Spermatophyta</taxon>
        <taxon>Magnoliopsida</taxon>
        <taxon>eudicotyledons</taxon>
        <taxon>Gunneridae</taxon>
        <taxon>Pentapetalae</taxon>
        <taxon>asterids</taxon>
        <taxon>lamiids</taxon>
        <taxon>Lamiales</taxon>
        <taxon>Plantaginaceae</taxon>
        <taxon>Cheloneae</taxon>
        <taxon>Penstemon</taxon>
    </lineage>
</organism>
<protein>
    <recommendedName>
        <fullName evidence="3">Transmembrane protein</fullName>
    </recommendedName>
</protein>
<dbReference type="PANTHER" id="PTHR33474:SF28">
    <property type="entry name" value="OS01G0815400 PROTEIN"/>
    <property type="match status" value="1"/>
</dbReference>